<evidence type="ECO:0000259" key="2">
    <source>
        <dbReference type="Pfam" id="PF00462"/>
    </source>
</evidence>
<evidence type="ECO:0000313" key="4">
    <source>
        <dbReference type="Proteomes" id="UP001501757"/>
    </source>
</evidence>
<gene>
    <name evidence="3" type="ORF">GCM10009092_00380</name>
</gene>
<dbReference type="InterPro" id="IPR017937">
    <property type="entry name" value="Thioredoxin_CS"/>
</dbReference>
<keyword evidence="1" id="KW-0676">Redox-active center</keyword>
<dbReference type="PANTHER" id="PTHR34386">
    <property type="entry name" value="GLUTAREDOXIN"/>
    <property type="match status" value="1"/>
</dbReference>
<proteinExistence type="predicted"/>
<comment type="caution">
    <text evidence="3">The sequence shown here is derived from an EMBL/GenBank/DDBJ whole genome shotgun (WGS) entry which is preliminary data.</text>
</comment>
<dbReference type="Gene3D" id="3.40.30.10">
    <property type="entry name" value="Glutaredoxin"/>
    <property type="match status" value="1"/>
</dbReference>
<organism evidence="3 4">
    <name type="scientific">Bowmanella denitrificans</name>
    <dbReference type="NCBI Taxonomy" id="366582"/>
    <lineage>
        <taxon>Bacteria</taxon>
        <taxon>Pseudomonadati</taxon>
        <taxon>Pseudomonadota</taxon>
        <taxon>Gammaproteobacteria</taxon>
        <taxon>Alteromonadales</taxon>
        <taxon>Alteromonadaceae</taxon>
        <taxon>Bowmanella</taxon>
    </lineage>
</organism>
<dbReference type="EMBL" id="BAAAEI010000001">
    <property type="protein sequence ID" value="GAA0339831.1"/>
    <property type="molecule type" value="Genomic_DNA"/>
</dbReference>
<evidence type="ECO:0000256" key="1">
    <source>
        <dbReference type="ARBA" id="ARBA00023284"/>
    </source>
</evidence>
<dbReference type="PROSITE" id="PS51354">
    <property type="entry name" value="GLUTAREDOXIN_2"/>
    <property type="match status" value="1"/>
</dbReference>
<evidence type="ECO:0000313" key="3">
    <source>
        <dbReference type="EMBL" id="GAA0339831.1"/>
    </source>
</evidence>
<dbReference type="PROSITE" id="PS00194">
    <property type="entry name" value="THIOREDOXIN_1"/>
    <property type="match status" value="1"/>
</dbReference>
<accession>A0ABN0WJI0</accession>
<feature type="domain" description="Glutaredoxin" evidence="2">
    <location>
        <begin position="54"/>
        <end position="113"/>
    </location>
</feature>
<dbReference type="PANTHER" id="PTHR34386:SF1">
    <property type="entry name" value="GLUTAREDOXIN-LIKE PROTEIN NRDH"/>
    <property type="match status" value="1"/>
</dbReference>
<dbReference type="SUPFAM" id="SSF52833">
    <property type="entry name" value="Thioredoxin-like"/>
    <property type="match status" value="1"/>
</dbReference>
<dbReference type="InterPro" id="IPR002109">
    <property type="entry name" value="Glutaredoxin"/>
</dbReference>
<reference evidence="3 4" key="1">
    <citation type="journal article" date="2019" name="Int. J. Syst. Evol. Microbiol.">
        <title>The Global Catalogue of Microorganisms (GCM) 10K type strain sequencing project: providing services to taxonomists for standard genome sequencing and annotation.</title>
        <authorList>
            <consortium name="The Broad Institute Genomics Platform"/>
            <consortium name="The Broad Institute Genome Sequencing Center for Infectious Disease"/>
            <person name="Wu L."/>
            <person name="Ma J."/>
        </authorList>
    </citation>
    <scope>NUCLEOTIDE SEQUENCE [LARGE SCALE GENOMIC DNA]</scope>
    <source>
        <strain evidence="3 4">JCM 13378</strain>
    </source>
</reference>
<dbReference type="InterPro" id="IPR051548">
    <property type="entry name" value="Grx-like_ET"/>
</dbReference>
<keyword evidence="4" id="KW-1185">Reference proteome</keyword>
<dbReference type="InterPro" id="IPR036249">
    <property type="entry name" value="Thioredoxin-like_sf"/>
</dbReference>
<dbReference type="RefSeq" id="WP_343840234.1">
    <property type="nucleotide sequence ID" value="NZ_BAAAEI010000001.1"/>
</dbReference>
<dbReference type="Proteomes" id="UP001501757">
    <property type="component" value="Unassembled WGS sequence"/>
</dbReference>
<sequence>MNQVSKNLLTLPLFIAIGLLIGWGAKYAWDWYQQPPALIETDTSAHFYNVKEPVVIYTTHWCPYCKALKAHLIQRNIPFHDRDVESGDASITALYQSIGYPGIPKIVIASKVINGFHQSILDDELEKLSY</sequence>
<protein>
    <recommendedName>
        <fullName evidence="2">Glutaredoxin domain-containing protein</fullName>
    </recommendedName>
</protein>
<name>A0ABN0WJI0_9ALTE</name>
<dbReference type="Pfam" id="PF00462">
    <property type="entry name" value="Glutaredoxin"/>
    <property type="match status" value="1"/>
</dbReference>
<dbReference type="CDD" id="cd02976">
    <property type="entry name" value="NrdH"/>
    <property type="match status" value="1"/>
</dbReference>